<reference evidence="1" key="2">
    <citation type="submission" date="2021-04" db="EMBL/GenBank/DDBJ databases">
        <authorList>
            <person name="Gilroy R."/>
        </authorList>
    </citation>
    <scope>NUCLEOTIDE SEQUENCE</scope>
    <source>
        <strain evidence="1">MalCec1-1739</strain>
    </source>
</reference>
<name>A0A9D2ZTY7_9BACT</name>
<dbReference type="EMBL" id="DWUP01000073">
    <property type="protein sequence ID" value="HJD52805.1"/>
    <property type="molecule type" value="Genomic_DNA"/>
</dbReference>
<dbReference type="AlphaFoldDB" id="A0A9D2ZTY7"/>
<evidence type="ECO:0000313" key="2">
    <source>
        <dbReference type="Proteomes" id="UP000787625"/>
    </source>
</evidence>
<protein>
    <recommendedName>
        <fullName evidence="3">DUF115 domain-containing protein</fullName>
    </recommendedName>
</protein>
<organism evidence="1 2">
    <name type="scientific">Candidatus Avibacteroides avistercoris</name>
    <dbReference type="NCBI Taxonomy" id="2840690"/>
    <lineage>
        <taxon>Bacteria</taxon>
        <taxon>Pseudomonadati</taxon>
        <taxon>Bacteroidota</taxon>
        <taxon>Bacteroidia</taxon>
        <taxon>Bacteroidales</taxon>
        <taxon>Bacteroidaceae</taxon>
        <taxon>Bacteroidaceae incertae sedis</taxon>
        <taxon>Candidatus Avibacteroides</taxon>
    </lineage>
</organism>
<dbReference type="Proteomes" id="UP000787625">
    <property type="component" value="Unassembled WGS sequence"/>
</dbReference>
<evidence type="ECO:0000313" key="1">
    <source>
        <dbReference type="EMBL" id="HJD52805.1"/>
    </source>
</evidence>
<evidence type="ECO:0008006" key="3">
    <source>
        <dbReference type="Google" id="ProtNLM"/>
    </source>
</evidence>
<sequence>MGVVNKIQAALAATSNIVTSLIKVTLLTRPTGRYDKTKPQSKELIILGNGPSLRDLLDNHRSFIEGKDLMAVNFASSSTDYTDLRPRYYLLMDPAFFNDHTTCVRAFKPMAERTEWPMSLIVPTSARRQKEWKQILSSNRHITVTYFNPTPIEGPQWFCHLCYRLKWGMPRPRNVLVACCMTALQLPYSNIYLAGADHSWMKEIWVDDNNVVQEDRAHFYDKGHTTRVTSPYKLYQLVESMAVAFRSYLYVEDYSKTLKKKIINISNGSYIDAFTRLNLD</sequence>
<comment type="caution">
    <text evidence="1">The sequence shown here is derived from an EMBL/GenBank/DDBJ whole genome shotgun (WGS) entry which is preliminary data.</text>
</comment>
<proteinExistence type="predicted"/>
<dbReference type="Gene3D" id="3.90.1480.10">
    <property type="entry name" value="Alpha-2,3-sialyltransferase"/>
    <property type="match status" value="1"/>
</dbReference>
<gene>
    <name evidence="1" type="ORF">IAA93_03640</name>
</gene>
<reference evidence="1" key="1">
    <citation type="journal article" date="2021" name="PeerJ">
        <title>Extensive microbial diversity within the chicken gut microbiome revealed by metagenomics and culture.</title>
        <authorList>
            <person name="Gilroy R."/>
            <person name="Ravi A."/>
            <person name="Getino M."/>
            <person name="Pursley I."/>
            <person name="Horton D.L."/>
            <person name="Alikhan N.F."/>
            <person name="Baker D."/>
            <person name="Gharbi K."/>
            <person name="Hall N."/>
            <person name="Watson M."/>
            <person name="Adriaenssens E.M."/>
            <person name="Foster-Nyarko E."/>
            <person name="Jarju S."/>
            <person name="Secka A."/>
            <person name="Antonio M."/>
            <person name="Oren A."/>
            <person name="Chaudhuri R.R."/>
            <person name="La Ragione R."/>
            <person name="Hildebrand F."/>
            <person name="Pallen M.J."/>
        </authorList>
    </citation>
    <scope>NUCLEOTIDE SEQUENCE</scope>
    <source>
        <strain evidence="1">MalCec1-1739</strain>
    </source>
</reference>
<accession>A0A9D2ZTY7</accession>